<dbReference type="Pfam" id="PF01520">
    <property type="entry name" value="Amidase_3"/>
    <property type="match status" value="1"/>
</dbReference>
<dbReference type="CDD" id="cd02696">
    <property type="entry name" value="MurNAc-LAA"/>
    <property type="match status" value="1"/>
</dbReference>
<dbReference type="GO" id="GO:0030288">
    <property type="term" value="C:outer membrane-bounded periplasmic space"/>
    <property type="evidence" value="ECO:0007669"/>
    <property type="project" value="TreeGrafter"/>
</dbReference>
<keyword evidence="5" id="KW-1185">Reference proteome</keyword>
<dbReference type="PANTHER" id="PTHR30404">
    <property type="entry name" value="N-ACETYLMURAMOYL-L-ALANINE AMIDASE"/>
    <property type="match status" value="1"/>
</dbReference>
<dbReference type="Proteomes" id="UP000550714">
    <property type="component" value="Unassembled WGS sequence"/>
</dbReference>
<dbReference type="GO" id="GO:0009253">
    <property type="term" value="P:peptidoglycan catabolic process"/>
    <property type="evidence" value="ECO:0007669"/>
    <property type="project" value="InterPro"/>
</dbReference>
<feature type="compositionally biased region" description="Low complexity" evidence="2">
    <location>
        <begin position="49"/>
        <end position="71"/>
    </location>
</feature>
<dbReference type="PANTHER" id="PTHR30404:SF0">
    <property type="entry name" value="N-ACETYLMURAMOYL-L-ALANINE AMIDASE AMIC"/>
    <property type="match status" value="1"/>
</dbReference>
<dbReference type="EC" id="3.5.1.28" evidence="4"/>
<reference evidence="4 5" key="1">
    <citation type="submission" date="2020-08" db="EMBL/GenBank/DDBJ databases">
        <title>Genomic Encyclopedia of Type Strains, Phase III (KMG-III): the genomes of soil and plant-associated and newly described type strains.</title>
        <authorList>
            <person name="Whitman W."/>
        </authorList>
    </citation>
    <scope>NUCLEOTIDE SEQUENCE [LARGE SCALE GENOMIC DNA]</scope>
    <source>
        <strain evidence="4 5">CECT 8577</strain>
    </source>
</reference>
<feature type="region of interest" description="Disordered" evidence="2">
    <location>
        <begin position="34"/>
        <end position="109"/>
    </location>
</feature>
<feature type="domain" description="MurNAc-LAA" evidence="3">
    <location>
        <begin position="154"/>
        <end position="276"/>
    </location>
</feature>
<evidence type="ECO:0000256" key="1">
    <source>
        <dbReference type="ARBA" id="ARBA00022801"/>
    </source>
</evidence>
<dbReference type="InterPro" id="IPR002508">
    <property type="entry name" value="MurNAc-LAA_cat"/>
</dbReference>
<keyword evidence="1 4" id="KW-0378">Hydrolase</keyword>
<dbReference type="SMART" id="SM00646">
    <property type="entry name" value="Ami_3"/>
    <property type="match status" value="1"/>
</dbReference>
<comment type="caution">
    <text evidence="4">The sequence shown here is derived from an EMBL/GenBank/DDBJ whole genome shotgun (WGS) entry which is preliminary data.</text>
</comment>
<organism evidence="4 5">
    <name type="scientific">Prauserella isguenensis</name>
    <dbReference type="NCBI Taxonomy" id="1470180"/>
    <lineage>
        <taxon>Bacteria</taxon>
        <taxon>Bacillati</taxon>
        <taxon>Actinomycetota</taxon>
        <taxon>Actinomycetes</taxon>
        <taxon>Pseudonocardiales</taxon>
        <taxon>Pseudonocardiaceae</taxon>
        <taxon>Prauserella</taxon>
    </lineage>
</organism>
<dbReference type="AlphaFoldDB" id="A0A839RWG7"/>
<name>A0A839RWG7_9PSEU</name>
<evidence type="ECO:0000313" key="5">
    <source>
        <dbReference type="Proteomes" id="UP000550714"/>
    </source>
</evidence>
<gene>
    <name evidence="4" type="ORF">FHS23_001086</name>
</gene>
<dbReference type="Gene3D" id="3.40.630.40">
    <property type="entry name" value="Zn-dependent exopeptidases"/>
    <property type="match status" value="1"/>
</dbReference>
<dbReference type="InterPro" id="IPR050695">
    <property type="entry name" value="N-acetylmuramoyl_amidase_3"/>
</dbReference>
<sequence length="281" mass="28928">MRSSGGTFTIALARGVAVTAGLGMLLTGCSPAEPAADGDVGDERAATQRSASAGSGRDSGSDSDVGDSVVVLDPGHNGRNAANPDRIGREVPNGRGDRKQCNSTGTSTADGYGEHAFNFAVAQHVKRMLVGRGVDVVLTRPDDNGVGPCVDERAAIGNRNEADAVVSIHADGTSADASGFHVIYSAPPLNDAQQTAAPRLARDMVAGMSAAGLAKSDYIASEEGIDARDDLAGLNLSTVPAVLVECGNMRNTKEAAAMSTSEGRRRYADAITRGLLRYLDR</sequence>
<dbReference type="EMBL" id="JACHWU010000001">
    <property type="protein sequence ID" value="MBB3050091.1"/>
    <property type="molecule type" value="Genomic_DNA"/>
</dbReference>
<protein>
    <submittedName>
        <fullName evidence="4">N-acetylmuramoyl-L-alanine amidase</fullName>
        <ecNumber evidence="4">3.5.1.28</ecNumber>
    </submittedName>
</protein>
<evidence type="ECO:0000259" key="3">
    <source>
        <dbReference type="SMART" id="SM00646"/>
    </source>
</evidence>
<dbReference type="RefSeq" id="WP_343053658.1">
    <property type="nucleotide sequence ID" value="NZ_JACHWU010000001.1"/>
</dbReference>
<dbReference type="SUPFAM" id="SSF53187">
    <property type="entry name" value="Zn-dependent exopeptidases"/>
    <property type="match status" value="1"/>
</dbReference>
<evidence type="ECO:0000313" key="4">
    <source>
        <dbReference type="EMBL" id="MBB3050091.1"/>
    </source>
</evidence>
<accession>A0A839RWG7</accession>
<dbReference type="PROSITE" id="PS51257">
    <property type="entry name" value="PROKAR_LIPOPROTEIN"/>
    <property type="match status" value="1"/>
</dbReference>
<dbReference type="GO" id="GO:0008745">
    <property type="term" value="F:N-acetylmuramoyl-L-alanine amidase activity"/>
    <property type="evidence" value="ECO:0007669"/>
    <property type="project" value="UniProtKB-EC"/>
</dbReference>
<evidence type="ECO:0000256" key="2">
    <source>
        <dbReference type="SAM" id="MobiDB-lite"/>
    </source>
</evidence>
<proteinExistence type="predicted"/>